<dbReference type="Proteomes" id="UP000603708">
    <property type="component" value="Unassembled WGS sequence"/>
</dbReference>
<feature type="compositionally biased region" description="Low complexity" evidence="1">
    <location>
        <begin position="158"/>
        <end position="175"/>
    </location>
</feature>
<dbReference type="EMBL" id="BNCD01000002">
    <property type="protein sequence ID" value="GHH71753.1"/>
    <property type="molecule type" value="Genomic_DNA"/>
</dbReference>
<gene>
    <name evidence="2" type="ORF">GCM10018793_07670</name>
</gene>
<feature type="compositionally biased region" description="Basic and acidic residues" evidence="1">
    <location>
        <begin position="184"/>
        <end position="193"/>
    </location>
</feature>
<sequence length="193" mass="20990">MPGSRPGGPSRLGETTGLPVIEPDKHFRRPGLGAAPFDQWAAAQREPAGPKTWSMDGGLGPHDVPDVRLQAADTVILLDVPFRRRAWRAIRPSRERAEFRLRTWAWGRPGRPLLRTAITGRAGQADLHALRVPRARRRFVARVPVDRSPAGPLRRQPASGTGTATGSSGSVAVTARTIRRRSSGRCESHAPSL</sequence>
<dbReference type="AlphaFoldDB" id="A0A919FSX0"/>
<reference evidence="2" key="2">
    <citation type="submission" date="2020-09" db="EMBL/GenBank/DDBJ databases">
        <authorList>
            <person name="Sun Q."/>
            <person name="Ohkuma M."/>
        </authorList>
    </citation>
    <scope>NUCLEOTIDE SEQUENCE</scope>
    <source>
        <strain evidence="2">JCM 5069</strain>
    </source>
</reference>
<evidence type="ECO:0000313" key="2">
    <source>
        <dbReference type="EMBL" id="GHH71753.1"/>
    </source>
</evidence>
<accession>A0A919FSX0</accession>
<feature type="region of interest" description="Disordered" evidence="1">
    <location>
        <begin position="1"/>
        <end position="35"/>
    </location>
</feature>
<organism evidence="2 3">
    <name type="scientific">Streptomyces sulfonofaciens</name>
    <dbReference type="NCBI Taxonomy" id="68272"/>
    <lineage>
        <taxon>Bacteria</taxon>
        <taxon>Bacillati</taxon>
        <taxon>Actinomycetota</taxon>
        <taxon>Actinomycetes</taxon>
        <taxon>Kitasatosporales</taxon>
        <taxon>Streptomycetaceae</taxon>
        <taxon>Streptomyces</taxon>
    </lineage>
</organism>
<name>A0A919FSX0_9ACTN</name>
<reference evidence="2" key="1">
    <citation type="journal article" date="2014" name="Int. J. Syst. Evol. Microbiol.">
        <title>Complete genome sequence of Corynebacterium casei LMG S-19264T (=DSM 44701T), isolated from a smear-ripened cheese.</title>
        <authorList>
            <consortium name="US DOE Joint Genome Institute (JGI-PGF)"/>
            <person name="Walter F."/>
            <person name="Albersmeier A."/>
            <person name="Kalinowski J."/>
            <person name="Ruckert C."/>
        </authorList>
    </citation>
    <scope>NUCLEOTIDE SEQUENCE</scope>
    <source>
        <strain evidence="2">JCM 5069</strain>
    </source>
</reference>
<protein>
    <submittedName>
        <fullName evidence="2">Uncharacterized protein</fullName>
    </submittedName>
</protein>
<feature type="compositionally biased region" description="Low complexity" evidence="1">
    <location>
        <begin position="1"/>
        <end position="11"/>
    </location>
</feature>
<comment type="caution">
    <text evidence="2">The sequence shown here is derived from an EMBL/GenBank/DDBJ whole genome shotgun (WGS) entry which is preliminary data.</text>
</comment>
<evidence type="ECO:0000313" key="3">
    <source>
        <dbReference type="Proteomes" id="UP000603708"/>
    </source>
</evidence>
<evidence type="ECO:0000256" key="1">
    <source>
        <dbReference type="SAM" id="MobiDB-lite"/>
    </source>
</evidence>
<keyword evidence="3" id="KW-1185">Reference proteome</keyword>
<proteinExistence type="predicted"/>
<feature type="region of interest" description="Disordered" evidence="1">
    <location>
        <begin position="144"/>
        <end position="193"/>
    </location>
</feature>